<dbReference type="Proteomes" id="UP001596142">
    <property type="component" value="Unassembled WGS sequence"/>
</dbReference>
<name>A0ABW0YIY5_9BACI</name>
<feature type="compositionally biased region" description="Acidic residues" evidence="1">
    <location>
        <begin position="312"/>
        <end position="350"/>
    </location>
</feature>
<accession>A0ABW0YIY5</accession>
<sequence>MKPINSWIALVLMLGFLTACGGNEETQEEAVTTDPAEIEDQEDLEEEEQIEENEEPAAESDLHAEEIMSRTTEVMTDVESYAMDMSMVQDMDFQGESMSITTNTSSEIMLDPLRYYENTIMQSDEEGMEEIEAQTYYGEEGLFLKDSVEDQWFKLPDDFRDSVNELAQHYESPEEQLELLIQFEENIEVSQADGEYILEVSGDSEQLKQLALEMTGMLEGDISTMVDQLFAMMEIEHLEYTLFIDEETFYQTGMTMDMEMTMNLEGDDSFTTSQQMEATYSNYNEIEEIEIPEDVVENAEELNFEELGSIQDMEETDLDDLDIDQSELENGDTDQDVDDNEDDEEENDEE</sequence>
<protein>
    <submittedName>
        <fullName evidence="3">DUF6612 family protein</fullName>
    </submittedName>
</protein>
<feature type="region of interest" description="Disordered" evidence="1">
    <location>
        <begin position="25"/>
        <end position="62"/>
    </location>
</feature>
<feature type="compositionally biased region" description="Acidic residues" evidence="1">
    <location>
        <begin position="36"/>
        <end position="58"/>
    </location>
</feature>
<evidence type="ECO:0000313" key="3">
    <source>
        <dbReference type="EMBL" id="MFC5711332.1"/>
    </source>
</evidence>
<keyword evidence="2" id="KW-0732">Signal</keyword>
<dbReference type="InterPro" id="IPR046720">
    <property type="entry name" value="DUF6612"/>
</dbReference>
<proteinExistence type="predicted"/>
<reference evidence="4" key="1">
    <citation type="journal article" date="2019" name="Int. J. Syst. Evol. Microbiol.">
        <title>The Global Catalogue of Microorganisms (GCM) 10K type strain sequencing project: providing services to taxonomists for standard genome sequencing and annotation.</title>
        <authorList>
            <consortium name="The Broad Institute Genomics Platform"/>
            <consortium name="The Broad Institute Genome Sequencing Center for Infectious Disease"/>
            <person name="Wu L."/>
            <person name="Ma J."/>
        </authorList>
    </citation>
    <scope>NUCLEOTIDE SEQUENCE [LARGE SCALE GENOMIC DNA]</scope>
    <source>
        <strain evidence="4">CECT 7184</strain>
    </source>
</reference>
<evidence type="ECO:0000256" key="1">
    <source>
        <dbReference type="SAM" id="MobiDB-lite"/>
    </source>
</evidence>
<dbReference type="RefSeq" id="WP_385937399.1">
    <property type="nucleotide sequence ID" value="NZ_JBHSOZ010000002.1"/>
</dbReference>
<gene>
    <name evidence="3" type="ORF">ACFPU1_00905</name>
</gene>
<dbReference type="Gene3D" id="2.50.20.20">
    <property type="match status" value="1"/>
</dbReference>
<dbReference type="PROSITE" id="PS51257">
    <property type="entry name" value="PROKAR_LIPOPROTEIN"/>
    <property type="match status" value="1"/>
</dbReference>
<organism evidence="3 4">
    <name type="scientific">Thalassorhabdus alkalitolerans</name>
    <dbReference type="NCBI Taxonomy" id="2282697"/>
    <lineage>
        <taxon>Bacteria</taxon>
        <taxon>Bacillati</taxon>
        <taxon>Bacillota</taxon>
        <taxon>Bacilli</taxon>
        <taxon>Bacillales</taxon>
        <taxon>Bacillaceae</taxon>
        <taxon>Thalassorhabdus</taxon>
    </lineage>
</organism>
<feature type="region of interest" description="Disordered" evidence="1">
    <location>
        <begin position="306"/>
        <end position="350"/>
    </location>
</feature>
<dbReference type="Pfam" id="PF20316">
    <property type="entry name" value="DUF6612"/>
    <property type="match status" value="1"/>
</dbReference>
<dbReference type="EMBL" id="JBHSOZ010000002">
    <property type="protein sequence ID" value="MFC5711332.1"/>
    <property type="molecule type" value="Genomic_DNA"/>
</dbReference>
<feature type="signal peptide" evidence="2">
    <location>
        <begin position="1"/>
        <end position="21"/>
    </location>
</feature>
<evidence type="ECO:0000256" key="2">
    <source>
        <dbReference type="SAM" id="SignalP"/>
    </source>
</evidence>
<evidence type="ECO:0000313" key="4">
    <source>
        <dbReference type="Proteomes" id="UP001596142"/>
    </source>
</evidence>
<keyword evidence="4" id="KW-1185">Reference proteome</keyword>
<comment type="caution">
    <text evidence="3">The sequence shown here is derived from an EMBL/GenBank/DDBJ whole genome shotgun (WGS) entry which is preliminary data.</text>
</comment>
<feature type="chain" id="PRO_5045103024" evidence="2">
    <location>
        <begin position="22"/>
        <end position="350"/>
    </location>
</feature>